<evidence type="ECO:0000256" key="3">
    <source>
        <dbReference type="ARBA" id="ARBA00022833"/>
    </source>
</evidence>
<dbReference type="InterPro" id="IPR007219">
    <property type="entry name" value="XnlR_reg_dom"/>
</dbReference>
<dbReference type="CDD" id="cd12148">
    <property type="entry name" value="fungal_TF_MHR"/>
    <property type="match status" value="1"/>
</dbReference>
<dbReference type="Gene3D" id="4.10.240.10">
    <property type="entry name" value="Zn(2)-C6 fungal-type DNA-binding domain"/>
    <property type="match status" value="1"/>
</dbReference>
<evidence type="ECO:0000256" key="1">
    <source>
        <dbReference type="ARBA" id="ARBA00004123"/>
    </source>
</evidence>
<evidence type="ECO:0000256" key="4">
    <source>
        <dbReference type="ARBA" id="ARBA00023015"/>
    </source>
</evidence>
<keyword evidence="5" id="KW-0238">DNA-binding</keyword>
<keyword evidence="4" id="KW-0805">Transcription regulation</keyword>
<feature type="domain" description="Zn(2)-C6 fungal-type" evidence="9">
    <location>
        <begin position="28"/>
        <end position="57"/>
    </location>
</feature>
<name>A0ABP9YA90_9FUNG</name>
<evidence type="ECO:0000256" key="7">
    <source>
        <dbReference type="ARBA" id="ARBA00023242"/>
    </source>
</evidence>
<dbReference type="Proteomes" id="UP001476247">
    <property type="component" value="Unassembled WGS sequence"/>
</dbReference>
<dbReference type="CDD" id="cd00067">
    <property type="entry name" value="GAL4"/>
    <property type="match status" value="1"/>
</dbReference>
<keyword evidence="2" id="KW-0479">Metal-binding</keyword>
<dbReference type="SMART" id="SM00066">
    <property type="entry name" value="GAL4"/>
    <property type="match status" value="1"/>
</dbReference>
<dbReference type="Pfam" id="PF04082">
    <property type="entry name" value="Fungal_trans"/>
    <property type="match status" value="1"/>
</dbReference>
<dbReference type="SUPFAM" id="SSF57701">
    <property type="entry name" value="Zn2/Cys6 DNA-binding domain"/>
    <property type="match status" value="1"/>
</dbReference>
<evidence type="ECO:0000256" key="5">
    <source>
        <dbReference type="ARBA" id="ARBA00023125"/>
    </source>
</evidence>
<feature type="region of interest" description="Disordered" evidence="8">
    <location>
        <begin position="1"/>
        <end position="27"/>
    </location>
</feature>
<keyword evidence="6" id="KW-0804">Transcription</keyword>
<protein>
    <recommendedName>
        <fullName evidence="9">Zn(2)-C6 fungal-type domain-containing protein</fullName>
    </recommendedName>
</protein>
<evidence type="ECO:0000313" key="11">
    <source>
        <dbReference type="Proteomes" id="UP001476247"/>
    </source>
</evidence>
<dbReference type="PANTHER" id="PTHR31313:SF81">
    <property type="entry name" value="TY1 ENHANCER ACTIVATOR"/>
    <property type="match status" value="1"/>
</dbReference>
<dbReference type="PANTHER" id="PTHR31313">
    <property type="entry name" value="TY1 ENHANCER ACTIVATOR"/>
    <property type="match status" value="1"/>
</dbReference>
<sequence>MESSITKLPLNRHSSIESDQSKKKSSRACTPCRKRKVKCNGQQPCDRCAKTETICIYDRPQQKKDTPKPISDNHEPRLRVLEQFLRQFSKLLDITDPEPPLFSTPNQVEGLTPHRLSITTTGQGLYVPDKYLRTDRIPDPYKLGMSDWNPAIQEVLASSDNSTPPSPPPEPVRENLIHIYFQFVDPVIPILHKSSFFHQLRNGQPISKLLLNAIYCISSRWDLGFPTISEEPRGWAFYQNAVSLLDQQKEVKLSTVQGLFLLLKYNEHVRRPGFIWRTSIENGTTPNFSNADCSLDIPHVLADEAQEHEKIMHFILLTKIMRNQSDIVDFLYRRHNKPTSNNNTVKSFEQLTNELKATIGLITSTTKFPCKENMCYTICFLYLASCFATILLHRPFALFRQQQQSVSPTTRSHQSHCTEAATRIKLITELILECDAFEDMYCSIRGIQQIIHYLSAAITIFKEGNFEQELQNTLKLTQTLAAISPATEVVGQQHKIETCIKRKSLHLPDGQQFNRDHTVGMNYELQLQQQQTMNTTTHYDNQFYTTTSPLPNIPNHQSLLGLLFNNEEEGVARNNIPT</sequence>
<keyword evidence="11" id="KW-1185">Reference proteome</keyword>
<evidence type="ECO:0000259" key="9">
    <source>
        <dbReference type="PROSITE" id="PS50048"/>
    </source>
</evidence>
<dbReference type="PROSITE" id="PS00463">
    <property type="entry name" value="ZN2_CY6_FUNGAL_1"/>
    <property type="match status" value="1"/>
</dbReference>
<dbReference type="InterPro" id="IPR001138">
    <property type="entry name" value="Zn2Cys6_DnaBD"/>
</dbReference>
<proteinExistence type="predicted"/>
<evidence type="ECO:0000256" key="8">
    <source>
        <dbReference type="SAM" id="MobiDB-lite"/>
    </source>
</evidence>
<evidence type="ECO:0000256" key="2">
    <source>
        <dbReference type="ARBA" id="ARBA00022723"/>
    </source>
</evidence>
<dbReference type="EMBL" id="BAABUJ010000031">
    <property type="protein sequence ID" value="GAA5803871.1"/>
    <property type="molecule type" value="Genomic_DNA"/>
</dbReference>
<gene>
    <name evidence="10" type="ORF">HPULCUR_009356</name>
</gene>
<reference evidence="10 11" key="1">
    <citation type="submission" date="2024-04" db="EMBL/GenBank/DDBJ databases">
        <title>genome sequences of Mucor flavus KT1a and Helicostylum pulchrum KT1b strains isolation_sourced from the surface of a dry-aged beef.</title>
        <authorList>
            <person name="Toyotome T."/>
            <person name="Hosono M."/>
            <person name="Torimaru M."/>
            <person name="Fukuda K."/>
            <person name="Mikami N."/>
        </authorList>
    </citation>
    <scope>NUCLEOTIDE SEQUENCE [LARGE SCALE GENOMIC DNA]</scope>
    <source>
        <strain evidence="10 11">KT1b</strain>
    </source>
</reference>
<dbReference type="Pfam" id="PF00172">
    <property type="entry name" value="Zn_clus"/>
    <property type="match status" value="1"/>
</dbReference>
<comment type="caution">
    <text evidence="10">The sequence shown here is derived from an EMBL/GenBank/DDBJ whole genome shotgun (WGS) entry which is preliminary data.</text>
</comment>
<dbReference type="InterPro" id="IPR051615">
    <property type="entry name" value="Transcr_Regulatory_Elem"/>
</dbReference>
<accession>A0ABP9YA90</accession>
<comment type="subcellular location">
    <subcellularLocation>
        <location evidence="1">Nucleus</location>
    </subcellularLocation>
</comment>
<keyword evidence="3" id="KW-0862">Zinc</keyword>
<evidence type="ECO:0000313" key="10">
    <source>
        <dbReference type="EMBL" id="GAA5803871.1"/>
    </source>
</evidence>
<dbReference type="InterPro" id="IPR036864">
    <property type="entry name" value="Zn2-C6_fun-type_DNA-bd_sf"/>
</dbReference>
<evidence type="ECO:0000256" key="6">
    <source>
        <dbReference type="ARBA" id="ARBA00023163"/>
    </source>
</evidence>
<keyword evidence="7" id="KW-0539">Nucleus</keyword>
<dbReference type="PROSITE" id="PS50048">
    <property type="entry name" value="ZN2_CY6_FUNGAL_2"/>
    <property type="match status" value="1"/>
</dbReference>
<organism evidence="10 11">
    <name type="scientific">Helicostylum pulchrum</name>
    <dbReference type="NCBI Taxonomy" id="562976"/>
    <lineage>
        <taxon>Eukaryota</taxon>
        <taxon>Fungi</taxon>
        <taxon>Fungi incertae sedis</taxon>
        <taxon>Mucoromycota</taxon>
        <taxon>Mucoromycotina</taxon>
        <taxon>Mucoromycetes</taxon>
        <taxon>Mucorales</taxon>
        <taxon>Mucorineae</taxon>
        <taxon>Mucoraceae</taxon>
        <taxon>Helicostylum</taxon>
    </lineage>
</organism>